<dbReference type="PATRIC" id="fig|1594731.3.peg.35"/>
<dbReference type="GO" id="GO:0002949">
    <property type="term" value="P:tRNA threonylcarbamoyladenosine modification"/>
    <property type="evidence" value="ECO:0007669"/>
    <property type="project" value="UniProtKB-UniRule"/>
</dbReference>
<keyword evidence="2 9" id="KW-0963">Cytoplasm</keyword>
<keyword evidence="6 9" id="KW-0547">Nucleotide-binding</keyword>
<dbReference type="GO" id="GO:0061710">
    <property type="term" value="F:L-threonylcarbamoyladenylate synthase"/>
    <property type="evidence" value="ECO:0007669"/>
    <property type="project" value="UniProtKB-EC"/>
</dbReference>
<feature type="domain" description="YrdC-like" evidence="10">
    <location>
        <begin position="6"/>
        <end position="187"/>
    </location>
</feature>
<reference evidence="12" key="1">
    <citation type="submission" date="2015-01" db="EMBL/GenBank/DDBJ databases">
        <authorList>
            <person name="Manzano-Marin A."/>
            <person name="Manzano-Marin A."/>
        </authorList>
    </citation>
    <scope>NUCLEOTIDE SEQUENCE [LARGE SCALE GENOMIC DNA]</scope>
    <source>
        <strain evidence="12">obscurior</strain>
    </source>
</reference>
<evidence type="ECO:0000256" key="9">
    <source>
        <dbReference type="HAMAP-Rule" id="MF_01852"/>
    </source>
</evidence>
<dbReference type="Proteomes" id="UP000242753">
    <property type="component" value="Chromosome I"/>
</dbReference>
<evidence type="ECO:0000256" key="6">
    <source>
        <dbReference type="ARBA" id="ARBA00022741"/>
    </source>
</evidence>
<keyword evidence="12" id="KW-1185">Reference proteome</keyword>
<keyword evidence="3 9" id="KW-0808">Transferase</keyword>
<keyword evidence="5 9" id="KW-0548">Nucleotidyltransferase</keyword>
<evidence type="ECO:0000256" key="2">
    <source>
        <dbReference type="ARBA" id="ARBA00022490"/>
    </source>
</evidence>
<dbReference type="PROSITE" id="PS51163">
    <property type="entry name" value="YRDC"/>
    <property type="match status" value="1"/>
</dbReference>
<dbReference type="EC" id="2.7.7.87" evidence="9"/>
<evidence type="ECO:0000256" key="7">
    <source>
        <dbReference type="ARBA" id="ARBA00022840"/>
    </source>
</evidence>
<evidence type="ECO:0000256" key="8">
    <source>
        <dbReference type="ARBA" id="ARBA00048366"/>
    </source>
</evidence>
<evidence type="ECO:0000256" key="5">
    <source>
        <dbReference type="ARBA" id="ARBA00022695"/>
    </source>
</evidence>
<dbReference type="SUPFAM" id="SSF55821">
    <property type="entry name" value="YrdC/RibB"/>
    <property type="match status" value="1"/>
</dbReference>
<dbReference type="GO" id="GO:0000049">
    <property type="term" value="F:tRNA binding"/>
    <property type="evidence" value="ECO:0007669"/>
    <property type="project" value="TreeGrafter"/>
</dbReference>
<evidence type="ECO:0000256" key="1">
    <source>
        <dbReference type="ARBA" id="ARBA00004496"/>
    </source>
</evidence>
<keyword evidence="4 9" id="KW-0819">tRNA processing</keyword>
<protein>
    <recommendedName>
        <fullName evidence="9">Threonylcarbamoyl-AMP synthase</fullName>
        <shortName evidence="9">TC-AMP synthase</shortName>
        <ecNumber evidence="9">2.7.7.87</ecNumber>
    </recommendedName>
    <alternativeName>
        <fullName evidence="9">L-threonylcarbamoyladenylate synthase</fullName>
    </alternativeName>
    <alternativeName>
        <fullName evidence="9">t(6)A37 threonylcarbamoyladenosine biosynthesis protein TsaC</fullName>
    </alternativeName>
    <alternativeName>
        <fullName evidence="9">tRNA threonylcarbamoyladenosine biosynthesis protein TsaC</fullName>
    </alternativeName>
</protein>
<dbReference type="AlphaFoldDB" id="A0A0H5C4V2"/>
<gene>
    <name evidence="9 11" type="primary">tsaC</name>
    <name evidence="11" type="ORF">WEOB_043</name>
</gene>
<accession>A0A0H5C4V2</accession>
<dbReference type="GO" id="GO:0005524">
    <property type="term" value="F:ATP binding"/>
    <property type="evidence" value="ECO:0007669"/>
    <property type="project" value="UniProtKB-UniRule"/>
</dbReference>
<evidence type="ECO:0000313" key="11">
    <source>
        <dbReference type="EMBL" id="CEN32006.1"/>
    </source>
</evidence>
<dbReference type="Pfam" id="PF01300">
    <property type="entry name" value="Sua5_yciO_yrdC"/>
    <property type="match status" value="1"/>
</dbReference>
<dbReference type="GO" id="GO:0003725">
    <property type="term" value="F:double-stranded RNA binding"/>
    <property type="evidence" value="ECO:0007669"/>
    <property type="project" value="InterPro"/>
</dbReference>
<dbReference type="KEGG" id="wca:WEOB_043"/>
<evidence type="ECO:0000256" key="4">
    <source>
        <dbReference type="ARBA" id="ARBA00022694"/>
    </source>
</evidence>
<dbReference type="InterPro" id="IPR017945">
    <property type="entry name" value="DHBP_synth_RibB-like_a/b_dom"/>
</dbReference>
<dbReference type="HAMAP" id="MF_01852">
    <property type="entry name" value="TsaC"/>
    <property type="match status" value="1"/>
</dbReference>
<dbReference type="InterPro" id="IPR050156">
    <property type="entry name" value="TC-AMP_synthase_SUA5"/>
</dbReference>
<dbReference type="GO" id="GO:0006450">
    <property type="term" value="P:regulation of translational fidelity"/>
    <property type="evidence" value="ECO:0007669"/>
    <property type="project" value="TreeGrafter"/>
</dbReference>
<evidence type="ECO:0000313" key="12">
    <source>
        <dbReference type="Proteomes" id="UP000242753"/>
    </source>
</evidence>
<dbReference type="GO" id="GO:0005737">
    <property type="term" value="C:cytoplasm"/>
    <property type="evidence" value="ECO:0007669"/>
    <property type="project" value="UniProtKB-SubCell"/>
</dbReference>
<dbReference type="PANTHER" id="PTHR17490">
    <property type="entry name" value="SUA5"/>
    <property type="match status" value="1"/>
</dbReference>
<comment type="function">
    <text evidence="9">Required for the formation of a threonylcarbamoyl group on adenosine at position 37 (t(6)A37) in tRNAs that read codons beginning with adenine. Catalyzes the conversion of L-threonine, HCO(3)(-)/CO(2) and ATP to give threonylcarbamoyl-AMP (TC-AMP) as the acyladenylate intermediate, with the release of diphosphate.</text>
</comment>
<sequence>MIACFYSDLKNLVQALHSGQIIAYPAESVFSLGCDPDNVIAVKKLLSIKRRSWEKGLILVAACYEQLQGYVDEEKLDSNIRFRVFSSWPGPITWVFPSRITTPWWLTGKHNSLAVRVSSFFPIKMLSLMFGKPIVSTSANITGQFPAKTVYEVRKKLGNAIPIMQEDVEGRLNTSSILDVVSGKIIR</sequence>
<evidence type="ECO:0000256" key="3">
    <source>
        <dbReference type="ARBA" id="ARBA00022679"/>
    </source>
</evidence>
<comment type="similarity">
    <text evidence="9">Belongs to the SUA5 family. TsaC subfamily.</text>
</comment>
<dbReference type="PANTHER" id="PTHR17490:SF18">
    <property type="entry name" value="THREONYLCARBAMOYL-AMP SYNTHASE"/>
    <property type="match status" value="1"/>
</dbReference>
<dbReference type="RefSeq" id="WP_281263914.1">
    <property type="nucleotide sequence ID" value="NZ_LN774881.1"/>
</dbReference>
<proteinExistence type="inferred from homology"/>
<comment type="catalytic activity">
    <reaction evidence="8 9">
        <text>L-threonine + hydrogencarbonate + ATP = L-threonylcarbamoyladenylate + diphosphate + H2O</text>
        <dbReference type="Rhea" id="RHEA:36407"/>
        <dbReference type="ChEBI" id="CHEBI:15377"/>
        <dbReference type="ChEBI" id="CHEBI:17544"/>
        <dbReference type="ChEBI" id="CHEBI:30616"/>
        <dbReference type="ChEBI" id="CHEBI:33019"/>
        <dbReference type="ChEBI" id="CHEBI:57926"/>
        <dbReference type="ChEBI" id="CHEBI:73682"/>
        <dbReference type="EC" id="2.7.7.87"/>
    </reaction>
</comment>
<name>A0A0H5C4V2_9ENTR</name>
<keyword evidence="7 9" id="KW-0067">ATP-binding</keyword>
<organism evidence="11 12">
    <name type="scientific">Candidatus Westeberhardia cardiocondylae</name>
    <dbReference type="NCBI Taxonomy" id="1594731"/>
    <lineage>
        <taxon>Bacteria</taxon>
        <taxon>Pseudomonadati</taxon>
        <taxon>Pseudomonadota</taxon>
        <taxon>Gammaproteobacteria</taxon>
        <taxon>Enterobacterales</taxon>
        <taxon>Enterobacteriaceae</taxon>
        <taxon>ant endosymbionts</taxon>
        <taxon>Candidatus Westeberhardia</taxon>
    </lineage>
</organism>
<evidence type="ECO:0000259" key="10">
    <source>
        <dbReference type="PROSITE" id="PS51163"/>
    </source>
</evidence>
<dbReference type="InterPro" id="IPR006070">
    <property type="entry name" value="Sua5-like_dom"/>
</dbReference>
<dbReference type="EMBL" id="LN774881">
    <property type="protein sequence ID" value="CEN32006.1"/>
    <property type="molecule type" value="Genomic_DNA"/>
</dbReference>
<dbReference type="STRING" id="1594731.WEOB_043"/>
<comment type="subcellular location">
    <subcellularLocation>
        <location evidence="1 9">Cytoplasm</location>
    </subcellularLocation>
</comment>
<dbReference type="Gene3D" id="3.90.870.10">
    <property type="entry name" value="DHBP synthase"/>
    <property type="match status" value="1"/>
</dbReference>
<dbReference type="InterPro" id="IPR023535">
    <property type="entry name" value="TC-AMP_synthase"/>
</dbReference>